<reference evidence="2 3" key="1">
    <citation type="submission" date="2024-07" db="EMBL/GenBank/DDBJ databases">
        <title>Chromosome-level genome assembly of the water stick insect Ranatra chinensis (Heteroptera: Nepidae).</title>
        <authorList>
            <person name="Liu X."/>
        </authorList>
    </citation>
    <scope>NUCLEOTIDE SEQUENCE [LARGE SCALE GENOMIC DNA]</scope>
    <source>
        <strain evidence="2">Cailab_2021Rc</strain>
        <tissue evidence="2">Muscle</tissue>
    </source>
</reference>
<proteinExistence type="predicted"/>
<evidence type="ECO:0000313" key="3">
    <source>
        <dbReference type="Proteomes" id="UP001558652"/>
    </source>
</evidence>
<organism evidence="2 3">
    <name type="scientific">Ranatra chinensis</name>
    <dbReference type="NCBI Taxonomy" id="642074"/>
    <lineage>
        <taxon>Eukaryota</taxon>
        <taxon>Metazoa</taxon>
        <taxon>Ecdysozoa</taxon>
        <taxon>Arthropoda</taxon>
        <taxon>Hexapoda</taxon>
        <taxon>Insecta</taxon>
        <taxon>Pterygota</taxon>
        <taxon>Neoptera</taxon>
        <taxon>Paraneoptera</taxon>
        <taxon>Hemiptera</taxon>
        <taxon>Heteroptera</taxon>
        <taxon>Panheteroptera</taxon>
        <taxon>Nepomorpha</taxon>
        <taxon>Nepidae</taxon>
        <taxon>Ranatrinae</taxon>
        <taxon>Ranatra</taxon>
    </lineage>
</organism>
<dbReference type="Proteomes" id="UP001558652">
    <property type="component" value="Unassembled WGS sequence"/>
</dbReference>
<keyword evidence="3" id="KW-1185">Reference proteome</keyword>
<sequence length="124" mass="14937">MTNDENWAGYRAFLEEFIEIYRGQPCLWRVKSKEYHDRNKKERAYDELIRHYRKIEPNADREAIVKKINNLRTAYRKEVKKVNDTRKSGLGEEEGYVPKLWYFHLLDFLNEQEPPKSLATNGEV</sequence>
<dbReference type="InterPro" id="IPR006578">
    <property type="entry name" value="MADF-dom"/>
</dbReference>
<gene>
    <name evidence="2" type="ORF">AAG570_001736</name>
</gene>
<dbReference type="EMBL" id="JBFDAA010000011">
    <property type="protein sequence ID" value="KAL1123966.1"/>
    <property type="molecule type" value="Genomic_DNA"/>
</dbReference>
<dbReference type="PROSITE" id="PS51029">
    <property type="entry name" value="MADF"/>
    <property type="match status" value="1"/>
</dbReference>
<protein>
    <recommendedName>
        <fullName evidence="1">MADF domain-containing protein</fullName>
    </recommendedName>
</protein>
<accession>A0ABD0Y9N8</accession>
<evidence type="ECO:0000259" key="1">
    <source>
        <dbReference type="PROSITE" id="PS51029"/>
    </source>
</evidence>
<dbReference type="PANTHER" id="PTHR21505:SF8">
    <property type="entry name" value="DPT-YFP REPRESSOR BY OVEREXPRESSION, ISOFORM D-RELATED"/>
    <property type="match status" value="1"/>
</dbReference>
<dbReference type="SMART" id="SM00595">
    <property type="entry name" value="MADF"/>
    <property type="match status" value="1"/>
</dbReference>
<feature type="domain" description="MADF" evidence="1">
    <location>
        <begin position="16"/>
        <end position="114"/>
    </location>
</feature>
<comment type="caution">
    <text evidence="2">The sequence shown here is derived from an EMBL/GenBank/DDBJ whole genome shotgun (WGS) entry which is preliminary data.</text>
</comment>
<dbReference type="PANTHER" id="PTHR21505">
    <property type="entry name" value="MADF DOMAIN-CONTAINING PROTEIN-RELATED"/>
    <property type="match status" value="1"/>
</dbReference>
<dbReference type="Pfam" id="PF10545">
    <property type="entry name" value="MADF_DNA_bdg"/>
    <property type="match status" value="1"/>
</dbReference>
<dbReference type="AlphaFoldDB" id="A0ABD0Y9N8"/>
<evidence type="ECO:0000313" key="2">
    <source>
        <dbReference type="EMBL" id="KAL1123966.1"/>
    </source>
</evidence>
<name>A0ABD0Y9N8_9HEMI</name>